<protein>
    <submittedName>
        <fullName evidence="1">Uncharacterized protein</fullName>
    </submittedName>
</protein>
<reference evidence="1" key="1">
    <citation type="submission" date="2014-05" db="EMBL/GenBank/DDBJ databases">
        <authorList>
            <person name="Chronopoulou M."/>
        </authorList>
    </citation>
    <scope>NUCLEOTIDE SEQUENCE</scope>
    <source>
        <tissue evidence="1">Whole organism</tissue>
    </source>
</reference>
<proteinExistence type="predicted"/>
<organism evidence="1">
    <name type="scientific">Lepeophtheirus salmonis</name>
    <name type="common">Salmon louse</name>
    <name type="synonym">Caligus salmonis</name>
    <dbReference type="NCBI Taxonomy" id="72036"/>
    <lineage>
        <taxon>Eukaryota</taxon>
        <taxon>Metazoa</taxon>
        <taxon>Ecdysozoa</taxon>
        <taxon>Arthropoda</taxon>
        <taxon>Crustacea</taxon>
        <taxon>Multicrustacea</taxon>
        <taxon>Hexanauplia</taxon>
        <taxon>Copepoda</taxon>
        <taxon>Siphonostomatoida</taxon>
        <taxon>Caligidae</taxon>
        <taxon>Lepeophtheirus</taxon>
    </lineage>
</organism>
<accession>A0A0K2U1I2</accession>
<name>A0A0K2U1I2_LEPSM</name>
<evidence type="ECO:0000313" key="1">
    <source>
        <dbReference type="EMBL" id="CDW31802.1"/>
    </source>
</evidence>
<dbReference type="EMBL" id="HACA01014441">
    <property type="protein sequence ID" value="CDW31802.1"/>
    <property type="molecule type" value="Transcribed_RNA"/>
</dbReference>
<dbReference type="AlphaFoldDB" id="A0A0K2U1I2"/>
<feature type="non-terminal residue" evidence="1">
    <location>
        <position position="48"/>
    </location>
</feature>
<sequence>MFMEETVLSVQNLLRIIILRFLLLKTTNITLVKCIHSDTKGPFKISVS</sequence>